<name>A0ABX4ZQ18_9PAST</name>
<gene>
    <name evidence="1" type="ORF">C3Z13_11395</name>
</gene>
<sequence length="92" mass="10278">MLAKTNLSENELKTQLNGNLSSITVGNETHKREGLIFTEKLQQFAQELDQKNQVDTSHSTTFDDLKLLASLLDRTASFGENREATQTAYGEC</sequence>
<dbReference type="EMBL" id="PQVI01000158">
    <property type="protein sequence ID" value="POY41574.1"/>
    <property type="molecule type" value="Genomic_DNA"/>
</dbReference>
<proteinExistence type="predicted"/>
<keyword evidence="2" id="KW-1185">Reference proteome</keyword>
<dbReference type="RefSeq" id="WP_103855983.1">
    <property type="nucleotide sequence ID" value="NZ_PQVI01000158.1"/>
</dbReference>
<organism evidence="1 2">
    <name type="scientific">Avibacterium endocarditidis</name>
    <dbReference type="NCBI Taxonomy" id="380674"/>
    <lineage>
        <taxon>Bacteria</taxon>
        <taxon>Pseudomonadati</taxon>
        <taxon>Pseudomonadota</taxon>
        <taxon>Gammaproteobacteria</taxon>
        <taxon>Pasteurellales</taxon>
        <taxon>Pasteurellaceae</taxon>
        <taxon>Avibacterium</taxon>
    </lineage>
</organism>
<comment type="caution">
    <text evidence="1">The sequence shown here is derived from an EMBL/GenBank/DDBJ whole genome shotgun (WGS) entry which is preliminary data.</text>
</comment>
<evidence type="ECO:0000313" key="2">
    <source>
        <dbReference type="Proteomes" id="UP000237229"/>
    </source>
</evidence>
<evidence type="ECO:0000313" key="1">
    <source>
        <dbReference type="EMBL" id="POY41574.1"/>
    </source>
</evidence>
<dbReference type="Proteomes" id="UP000237229">
    <property type="component" value="Unassembled WGS sequence"/>
</dbReference>
<reference evidence="1 2" key="1">
    <citation type="submission" date="2018-02" db="EMBL/GenBank/DDBJ databases">
        <title>Classification genera of Pasteurellaceae by whole genome sequence comparison.</title>
        <authorList>
            <person name="Christensen H."/>
        </authorList>
    </citation>
    <scope>NUCLEOTIDE SEQUENCE [LARGE SCALE GENOMIC DNA]</scope>
    <source>
        <strain evidence="1 2">20186H4H1</strain>
    </source>
</reference>
<accession>A0ABX4ZQ18</accession>
<protein>
    <submittedName>
        <fullName evidence="1">Uncharacterized protein</fullName>
    </submittedName>
</protein>